<accession>A0A6J4PRW1</accession>
<organism evidence="1">
    <name type="scientific">uncultured Pseudonocardia sp</name>
    <dbReference type="NCBI Taxonomy" id="211455"/>
    <lineage>
        <taxon>Bacteria</taxon>
        <taxon>Bacillati</taxon>
        <taxon>Actinomycetota</taxon>
        <taxon>Actinomycetes</taxon>
        <taxon>Pseudonocardiales</taxon>
        <taxon>Pseudonocardiaceae</taxon>
        <taxon>Pseudonocardia</taxon>
        <taxon>environmental samples</taxon>
    </lineage>
</organism>
<dbReference type="EMBL" id="CADCUS010000405">
    <property type="protein sequence ID" value="CAA9422554.1"/>
    <property type="molecule type" value="Genomic_DNA"/>
</dbReference>
<sequence>MATSGPRSARRQRGSIEQLPSGALRVAVYAGIDSISGRRRTCERSWLPVRPPQPRRSG</sequence>
<protein>
    <submittedName>
        <fullName evidence="1">Uncharacterized protein</fullName>
    </submittedName>
</protein>
<evidence type="ECO:0000313" key="1">
    <source>
        <dbReference type="EMBL" id="CAA9422554.1"/>
    </source>
</evidence>
<dbReference type="AlphaFoldDB" id="A0A6J4PRW1"/>
<name>A0A6J4PRW1_9PSEU</name>
<reference evidence="1" key="1">
    <citation type="submission" date="2020-02" db="EMBL/GenBank/DDBJ databases">
        <authorList>
            <person name="Meier V. D."/>
        </authorList>
    </citation>
    <scope>NUCLEOTIDE SEQUENCE</scope>
    <source>
        <strain evidence="1">AVDCRST_MAG66</strain>
    </source>
</reference>
<proteinExistence type="predicted"/>
<gene>
    <name evidence="1" type="ORF">AVDCRST_MAG66-2801</name>
</gene>